<organism evidence="4 5">
    <name type="scientific">Mycolicibacterium hippocampi</name>
    <dbReference type="NCBI Taxonomy" id="659824"/>
    <lineage>
        <taxon>Bacteria</taxon>
        <taxon>Bacillati</taxon>
        <taxon>Actinomycetota</taxon>
        <taxon>Actinomycetes</taxon>
        <taxon>Mycobacteriales</taxon>
        <taxon>Mycobacteriaceae</taxon>
        <taxon>Mycolicibacterium</taxon>
    </lineage>
</organism>
<evidence type="ECO:0000259" key="3">
    <source>
        <dbReference type="SMART" id="SM00822"/>
    </source>
</evidence>
<dbReference type="InterPro" id="IPR057326">
    <property type="entry name" value="KR_dom"/>
</dbReference>
<dbReference type="RefSeq" id="WP_178360915.1">
    <property type="nucleotide sequence ID" value="NZ_JABFYL010000045.1"/>
</dbReference>
<dbReference type="GO" id="GO:0050664">
    <property type="term" value="F:oxidoreductase activity, acting on NAD(P)H, oxygen as acceptor"/>
    <property type="evidence" value="ECO:0007669"/>
    <property type="project" value="TreeGrafter"/>
</dbReference>
<dbReference type="InterPro" id="IPR020904">
    <property type="entry name" value="Sc_DH/Rdtase_CS"/>
</dbReference>
<dbReference type="PRINTS" id="PR00081">
    <property type="entry name" value="GDHRDH"/>
</dbReference>
<comment type="similarity">
    <text evidence="1">Belongs to the short-chain dehydrogenases/reductases (SDR) family.</text>
</comment>
<evidence type="ECO:0000313" key="5">
    <source>
        <dbReference type="Proteomes" id="UP000570517"/>
    </source>
</evidence>
<proteinExistence type="inferred from homology"/>
<dbReference type="FunFam" id="3.40.50.720:FF:000084">
    <property type="entry name" value="Short-chain dehydrogenase reductase"/>
    <property type="match status" value="1"/>
</dbReference>
<dbReference type="InterPro" id="IPR002347">
    <property type="entry name" value="SDR_fam"/>
</dbReference>
<evidence type="ECO:0000256" key="2">
    <source>
        <dbReference type="ARBA" id="ARBA00023002"/>
    </source>
</evidence>
<dbReference type="Pfam" id="PF13561">
    <property type="entry name" value="adh_short_C2"/>
    <property type="match status" value="1"/>
</dbReference>
<dbReference type="Proteomes" id="UP000570517">
    <property type="component" value="Unassembled WGS sequence"/>
</dbReference>
<sequence length="247" mass="25438">MTSLTGKTALVTGATSGIGLATARALAQEGAYVFLVGRREDALEEAVAGIGAGQSSFIRADVAQQSDLDRVASTIEATGRTLDILFANAGVAEVAMLGDLTWEHYAATFNTNVGGIIFTVQTVLPLLSEGASVILCGSSGDVKASPGTSVYAASKTAIRSLARSWAAELLDRKIRVNVVAPGLTETPGLIDLMSGSDEALADLTSTVPMKRRARPEEIASVVAFLASDGSTFMTGSEVYVDGGASQF</sequence>
<evidence type="ECO:0000256" key="1">
    <source>
        <dbReference type="ARBA" id="ARBA00006484"/>
    </source>
</evidence>
<reference evidence="4 5" key="1">
    <citation type="submission" date="2020-05" db="EMBL/GenBank/DDBJ databases">
        <title>Draft genome sequence of Mycobacterium hippocampi DL, isolated from European seabass, Dicentrarchus labrax, reared in fish farms.</title>
        <authorList>
            <person name="Stathopoulou P."/>
            <person name="Asimakis E."/>
            <person name="Tzokas K."/>
            <person name="Batargias C."/>
            <person name="Tsiamis G."/>
        </authorList>
    </citation>
    <scope>NUCLEOTIDE SEQUENCE [LARGE SCALE GENOMIC DNA]</scope>
    <source>
        <strain evidence="4 5">DL</strain>
    </source>
</reference>
<dbReference type="PANTHER" id="PTHR43008">
    <property type="entry name" value="BENZIL REDUCTASE"/>
    <property type="match status" value="1"/>
</dbReference>
<accession>A0A850PXP3</accession>
<dbReference type="SUPFAM" id="SSF51735">
    <property type="entry name" value="NAD(P)-binding Rossmann-fold domains"/>
    <property type="match status" value="1"/>
</dbReference>
<dbReference type="Gene3D" id="3.40.50.720">
    <property type="entry name" value="NAD(P)-binding Rossmann-like Domain"/>
    <property type="match status" value="1"/>
</dbReference>
<evidence type="ECO:0000313" key="4">
    <source>
        <dbReference type="EMBL" id="NVN52684.1"/>
    </source>
</evidence>
<gene>
    <name evidence="4" type="ORF">HLY00_4393</name>
</gene>
<keyword evidence="2" id="KW-0560">Oxidoreductase</keyword>
<name>A0A850PXP3_9MYCO</name>
<dbReference type="CDD" id="cd05233">
    <property type="entry name" value="SDR_c"/>
    <property type="match status" value="1"/>
</dbReference>
<dbReference type="PROSITE" id="PS00061">
    <property type="entry name" value="ADH_SHORT"/>
    <property type="match status" value="1"/>
</dbReference>
<dbReference type="InterPro" id="IPR036291">
    <property type="entry name" value="NAD(P)-bd_dom_sf"/>
</dbReference>
<comment type="caution">
    <text evidence="4">The sequence shown here is derived from an EMBL/GenBank/DDBJ whole genome shotgun (WGS) entry which is preliminary data.</text>
</comment>
<keyword evidence="5" id="KW-1185">Reference proteome</keyword>
<dbReference type="SMART" id="SM00822">
    <property type="entry name" value="PKS_KR"/>
    <property type="match status" value="1"/>
</dbReference>
<dbReference type="AlphaFoldDB" id="A0A850PXP3"/>
<dbReference type="EMBL" id="JABFYL010000045">
    <property type="protein sequence ID" value="NVN52684.1"/>
    <property type="molecule type" value="Genomic_DNA"/>
</dbReference>
<protein>
    <submittedName>
        <fullName evidence="4">Oxidoreductase, short-chain dehydrogenase/reductase family</fullName>
    </submittedName>
</protein>
<feature type="domain" description="Ketoreductase" evidence="3">
    <location>
        <begin position="7"/>
        <end position="186"/>
    </location>
</feature>
<dbReference type="PANTHER" id="PTHR43008:SF4">
    <property type="entry name" value="CHAIN DEHYDROGENASE, PUTATIVE (AFU_ORTHOLOGUE AFUA_4G08710)-RELATED"/>
    <property type="match status" value="1"/>
</dbReference>